<name>A0AA85KH18_TRIRE</name>
<evidence type="ECO:0000313" key="2">
    <source>
        <dbReference type="Proteomes" id="UP000050795"/>
    </source>
</evidence>
<evidence type="ECO:0000256" key="1">
    <source>
        <dbReference type="SAM" id="SignalP"/>
    </source>
</evidence>
<feature type="chain" id="PRO_5041728139" evidence="1">
    <location>
        <begin position="27"/>
        <end position="113"/>
    </location>
</feature>
<keyword evidence="1" id="KW-0732">Signal</keyword>
<evidence type="ECO:0000313" key="3">
    <source>
        <dbReference type="WBParaSite" id="TREG1_93240.1"/>
    </source>
</evidence>
<reference evidence="2" key="1">
    <citation type="submission" date="2022-06" db="EMBL/GenBank/DDBJ databases">
        <authorList>
            <person name="Berger JAMES D."/>
            <person name="Berger JAMES D."/>
        </authorList>
    </citation>
    <scope>NUCLEOTIDE SEQUENCE [LARGE SCALE GENOMIC DNA]</scope>
</reference>
<feature type="signal peptide" evidence="1">
    <location>
        <begin position="1"/>
        <end position="26"/>
    </location>
</feature>
<organism evidence="2 3">
    <name type="scientific">Trichobilharzia regenti</name>
    <name type="common">Nasal bird schistosome</name>
    <dbReference type="NCBI Taxonomy" id="157069"/>
    <lineage>
        <taxon>Eukaryota</taxon>
        <taxon>Metazoa</taxon>
        <taxon>Spiralia</taxon>
        <taxon>Lophotrochozoa</taxon>
        <taxon>Platyhelminthes</taxon>
        <taxon>Trematoda</taxon>
        <taxon>Digenea</taxon>
        <taxon>Strigeidida</taxon>
        <taxon>Schistosomatoidea</taxon>
        <taxon>Schistosomatidae</taxon>
        <taxon>Trichobilharzia</taxon>
    </lineage>
</organism>
<keyword evidence="2" id="KW-1185">Reference proteome</keyword>
<dbReference type="Proteomes" id="UP000050795">
    <property type="component" value="Unassembled WGS sequence"/>
</dbReference>
<accession>A0AA85KH18</accession>
<reference evidence="3" key="2">
    <citation type="submission" date="2023-11" db="UniProtKB">
        <authorList>
            <consortium name="WormBaseParasite"/>
        </authorList>
    </citation>
    <scope>IDENTIFICATION</scope>
</reference>
<dbReference type="AlphaFoldDB" id="A0AA85KH18"/>
<proteinExistence type="predicted"/>
<protein>
    <submittedName>
        <fullName evidence="3">Uncharacterized protein</fullName>
    </submittedName>
</protein>
<sequence>MVSQRKKLYLILLISLFIVNIEEIESAEYDFDFTLDESGIITVNFGSFQLSLYDNFTVGATSNGCIWLVDLDRPKTKERENMGGIRECYLDCQSWHVYPFAKWRPDRIQGNKV</sequence>
<dbReference type="WBParaSite" id="TREG1_93240.1">
    <property type="protein sequence ID" value="TREG1_93240.1"/>
    <property type="gene ID" value="TREG1_93240"/>
</dbReference>